<dbReference type="InterPro" id="IPR020843">
    <property type="entry name" value="ER"/>
</dbReference>
<dbReference type="CDD" id="cd08248">
    <property type="entry name" value="RTN4I1"/>
    <property type="match status" value="1"/>
</dbReference>
<dbReference type="Gene3D" id="3.40.50.720">
    <property type="entry name" value="NAD(P)-binding Rossmann-like Domain"/>
    <property type="match status" value="1"/>
</dbReference>
<evidence type="ECO:0000256" key="4">
    <source>
        <dbReference type="ARBA" id="ARBA00023002"/>
    </source>
</evidence>
<dbReference type="InterPro" id="IPR036291">
    <property type="entry name" value="NAD(P)-bd_dom_sf"/>
</dbReference>
<dbReference type="Pfam" id="PF08240">
    <property type="entry name" value="ADH_N"/>
    <property type="match status" value="1"/>
</dbReference>
<dbReference type="InterPro" id="IPR011032">
    <property type="entry name" value="GroES-like_sf"/>
</dbReference>
<dbReference type="EMBL" id="BMAV01006148">
    <property type="protein sequence ID" value="GFY47859.1"/>
    <property type="molecule type" value="Genomic_DNA"/>
</dbReference>
<evidence type="ECO:0000256" key="1">
    <source>
        <dbReference type="ARBA" id="ARBA00004173"/>
    </source>
</evidence>
<evidence type="ECO:0000256" key="2">
    <source>
        <dbReference type="ARBA" id="ARBA00010371"/>
    </source>
</evidence>
<accession>A0A8X6X6U0</accession>
<evidence type="ECO:0000256" key="3">
    <source>
        <dbReference type="ARBA" id="ARBA00022946"/>
    </source>
</evidence>
<dbReference type="PANTHER" id="PTHR11695">
    <property type="entry name" value="ALCOHOL DEHYDROGENASE RELATED"/>
    <property type="match status" value="1"/>
</dbReference>
<dbReference type="GO" id="GO:0005739">
    <property type="term" value="C:mitochondrion"/>
    <property type="evidence" value="ECO:0007669"/>
    <property type="project" value="UniProtKB-SubCell"/>
</dbReference>
<dbReference type="InterPro" id="IPR037397">
    <property type="entry name" value="RTN4IP1"/>
</dbReference>
<proteinExistence type="inferred from homology"/>
<dbReference type="InterPro" id="IPR013154">
    <property type="entry name" value="ADH-like_N"/>
</dbReference>
<name>A0A8X6X6U0_9ARAC</name>
<dbReference type="AlphaFoldDB" id="A0A8X6X6U0"/>
<dbReference type="InterPro" id="IPR050700">
    <property type="entry name" value="YIM1/Zinc_Alcohol_DH_Fams"/>
</dbReference>
<reference evidence="7" key="1">
    <citation type="submission" date="2020-08" db="EMBL/GenBank/DDBJ databases">
        <title>Multicomponent nature underlies the extraordinary mechanical properties of spider dragline silk.</title>
        <authorList>
            <person name="Kono N."/>
            <person name="Nakamura H."/>
            <person name="Mori M."/>
            <person name="Yoshida Y."/>
            <person name="Ohtoshi R."/>
            <person name="Malay A.D."/>
            <person name="Moran D.A.P."/>
            <person name="Tomita M."/>
            <person name="Numata K."/>
            <person name="Arakawa K."/>
        </authorList>
    </citation>
    <scope>NUCLEOTIDE SEQUENCE</scope>
</reference>
<keyword evidence="8" id="KW-1185">Reference proteome</keyword>
<dbReference type="Gene3D" id="3.90.180.10">
    <property type="entry name" value="Medium-chain alcohol dehydrogenases, catalytic domain"/>
    <property type="match status" value="1"/>
</dbReference>
<organism evidence="7 8">
    <name type="scientific">Trichonephila inaurata madagascariensis</name>
    <dbReference type="NCBI Taxonomy" id="2747483"/>
    <lineage>
        <taxon>Eukaryota</taxon>
        <taxon>Metazoa</taxon>
        <taxon>Ecdysozoa</taxon>
        <taxon>Arthropoda</taxon>
        <taxon>Chelicerata</taxon>
        <taxon>Arachnida</taxon>
        <taxon>Araneae</taxon>
        <taxon>Araneomorphae</taxon>
        <taxon>Entelegynae</taxon>
        <taxon>Araneoidea</taxon>
        <taxon>Nephilidae</taxon>
        <taxon>Trichonephila</taxon>
        <taxon>Trichonephila inaurata</taxon>
    </lineage>
</organism>
<evidence type="ECO:0000259" key="6">
    <source>
        <dbReference type="SMART" id="SM00829"/>
    </source>
</evidence>
<evidence type="ECO:0000256" key="5">
    <source>
        <dbReference type="ARBA" id="ARBA00023128"/>
    </source>
</evidence>
<evidence type="ECO:0000313" key="8">
    <source>
        <dbReference type="Proteomes" id="UP000886998"/>
    </source>
</evidence>
<dbReference type="Proteomes" id="UP000886998">
    <property type="component" value="Unassembled WGS sequence"/>
</dbReference>
<dbReference type="SMART" id="SM00829">
    <property type="entry name" value="PKS_ER"/>
    <property type="match status" value="1"/>
</dbReference>
<dbReference type="FunFam" id="3.40.50.720:FF:000147">
    <property type="entry name" value="Reticulon-4-interacting protein 1 homolog, mitochondrial"/>
    <property type="match status" value="1"/>
</dbReference>
<comment type="subcellular location">
    <subcellularLocation>
        <location evidence="1">Mitochondrion</location>
    </subcellularLocation>
</comment>
<keyword evidence="4" id="KW-0560">Oxidoreductase</keyword>
<sequence>MPDFCTSESSGFVIDDKFAQCLCILYTFLLKFIAGMYPSHFWRRGVLQTCRFFHSSQTCGMKTMQAWQAFEHGSSEQLQLNTAAPIPVLKSNIDVLVKVHAASVNPLDVQMLEGYGSSAFNFVRQLNSCSFSAQEFPLQLGRDFSGTVVHAGKCAQHYKIGDEIWGALSPWQTGTHAEYILAPICYISKKPQSLNHIEASSFPYVALTAWSAIKIFGGLCEKSTYGKRVLVIGATGGVGNFAIQLLKTWGADVTAICATDAIESVQNLGADAVLDYQSPEFKQNLRELNKFDVIMDNVGGEYPDLTINLLKKWQNSRYITTVSPLLKNADDRGIVIGTLTSAIQASFDTAMSLKDGKTFRWAYFVPNGCALKSIAKLVDNKQINPVIEKIYKFDEVPEAFEKVSRGHARGKTVIDFTSNGENKQQQQNV</sequence>
<gene>
    <name evidence="7" type="primary">Rtn4ip1</name>
    <name evidence="7" type="ORF">TNIN_488961</name>
</gene>
<keyword evidence="5" id="KW-0496">Mitochondrion</keyword>
<comment type="caution">
    <text evidence="7">The sequence shown here is derived from an EMBL/GenBank/DDBJ whole genome shotgun (WGS) entry which is preliminary data.</text>
</comment>
<dbReference type="Pfam" id="PF13602">
    <property type="entry name" value="ADH_zinc_N_2"/>
    <property type="match status" value="1"/>
</dbReference>
<comment type="similarity">
    <text evidence="2">Belongs to the zinc-containing alcohol dehydrogenase family. Quinone oxidoreductase subfamily.</text>
</comment>
<dbReference type="SUPFAM" id="SSF50129">
    <property type="entry name" value="GroES-like"/>
    <property type="match status" value="1"/>
</dbReference>
<dbReference type="OrthoDB" id="48317at2759"/>
<evidence type="ECO:0000313" key="7">
    <source>
        <dbReference type="EMBL" id="GFY47859.1"/>
    </source>
</evidence>
<dbReference type="PANTHER" id="PTHR11695:SF294">
    <property type="entry name" value="RETICULON-4-INTERACTING PROTEIN 1, MITOCHONDRIAL"/>
    <property type="match status" value="1"/>
</dbReference>
<protein>
    <submittedName>
        <fullName evidence="7">Reticulon-4-interacting protein 1, mitochondrial</fullName>
    </submittedName>
</protein>
<feature type="domain" description="Enoyl reductase (ER)" evidence="6">
    <location>
        <begin position="73"/>
        <end position="414"/>
    </location>
</feature>
<dbReference type="GO" id="GO:0016491">
    <property type="term" value="F:oxidoreductase activity"/>
    <property type="evidence" value="ECO:0007669"/>
    <property type="project" value="UniProtKB-KW"/>
</dbReference>
<keyword evidence="3" id="KW-0809">Transit peptide</keyword>
<dbReference type="SUPFAM" id="SSF51735">
    <property type="entry name" value="NAD(P)-binding Rossmann-fold domains"/>
    <property type="match status" value="1"/>
</dbReference>